<organism evidence="1 2">
    <name type="scientific">Lactococcus phage P092</name>
    <dbReference type="NCBI Taxonomy" id="1476887"/>
    <lineage>
        <taxon>Viruses</taxon>
        <taxon>Duplodnaviria</taxon>
        <taxon>Heunggongvirae</taxon>
        <taxon>Uroviricota</taxon>
        <taxon>Caudoviricetes</taxon>
        <taxon>Nevevirus</taxon>
        <taxon>Nevevirus P092</taxon>
    </lineage>
</organism>
<accession>X4YE90</accession>
<gene>
    <name evidence="1" type="ORF">P092_0021</name>
</gene>
<dbReference type="KEGG" id="vg:19526897"/>
<sequence>MDNNTATRPGHTVMYWKVEEITSANHSTIPGWVLNGLSNKDIIISSTFDIDTFTNKFTLSYKTIAGYKDCYLGDYLVNDSNELYALNEIEFKSLYNIEGDNIDK</sequence>
<reference evidence="1 2" key="1">
    <citation type="submission" date="2014-02" db="EMBL/GenBank/DDBJ databases">
        <title>Complete genome sequences of four novel Lactococcus lactis phages distantly related to the rare 1706 phage species.</title>
        <authorList>
            <person name="Kot W."/>
            <person name="Neve H."/>
            <person name="Vogensen F.K."/>
            <person name="Heller K.J."/>
            <person name="Hansen L.H."/>
        </authorList>
    </citation>
    <scope>NUCLEOTIDE SEQUENCE [LARGE SCALE GENOMIC DNA]</scope>
</reference>
<keyword evidence="2" id="KW-1185">Reference proteome</keyword>
<proteinExistence type="predicted"/>
<dbReference type="RefSeq" id="YP_009035082.1">
    <property type="nucleotide sequence ID" value="NC_024203.1"/>
</dbReference>
<dbReference type="GeneID" id="19526897"/>
<name>X4YE90_9CAUD</name>
<protein>
    <submittedName>
        <fullName evidence="1">Uncharacterized protein</fullName>
    </submittedName>
</protein>
<dbReference type="EMBL" id="KJ489011">
    <property type="protein sequence ID" value="AHV83062.1"/>
    <property type="molecule type" value="Genomic_DNA"/>
</dbReference>
<dbReference type="Proteomes" id="UP000019789">
    <property type="component" value="Segment"/>
</dbReference>
<evidence type="ECO:0000313" key="2">
    <source>
        <dbReference type="Proteomes" id="UP000019789"/>
    </source>
</evidence>
<evidence type="ECO:0000313" key="1">
    <source>
        <dbReference type="EMBL" id="AHV83062.1"/>
    </source>
</evidence>